<accession>A0A7R8H8Z5</accession>
<dbReference type="InterPro" id="IPR019538">
    <property type="entry name" value="PSMD5"/>
</dbReference>
<feature type="compositionally biased region" description="Basic and acidic residues" evidence="3">
    <location>
        <begin position="660"/>
        <end position="669"/>
    </location>
</feature>
<feature type="compositionally biased region" description="Basic and acidic residues" evidence="3">
    <location>
        <begin position="561"/>
        <end position="577"/>
    </location>
</feature>
<protein>
    <recommendedName>
        <fullName evidence="2">26S proteasome non-ATPase regulatory subunit 5</fullName>
    </recommendedName>
</protein>
<feature type="compositionally biased region" description="Basic and acidic residues" evidence="3">
    <location>
        <begin position="684"/>
        <end position="696"/>
    </location>
</feature>
<reference evidence="4" key="1">
    <citation type="submission" date="2021-02" db="EMBL/GenBank/DDBJ databases">
        <authorList>
            <person name="Bekaert M."/>
        </authorList>
    </citation>
    <scope>NUCLEOTIDE SEQUENCE</scope>
    <source>
        <strain evidence="4">IoA-00</strain>
    </source>
</reference>
<feature type="compositionally biased region" description="Basic and acidic residues" evidence="3">
    <location>
        <begin position="703"/>
        <end position="727"/>
    </location>
</feature>
<dbReference type="OrthoDB" id="10250600at2759"/>
<keyword evidence="5" id="KW-1185">Reference proteome</keyword>
<dbReference type="PANTHER" id="PTHR13554">
    <property type="entry name" value="26S PROTEASOME NON-ATPASE REGULATORY SUBUNIT 5-RELATED"/>
    <property type="match status" value="1"/>
</dbReference>
<comment type="similarity">
    <text evidence="1">Belongs to the proteasome subunit S5B/HSM3 family.</text>
</comment>
<organism evidence="4 5">
    <name type="scientific">Lepeophtheirus salmonis</name>
    <name type="common">Salmon louse</name>
    <name type="synonym">Caligus salmonis</name>
    <dbReference type="NCBI Taxonomy" id="72036"/>
    <lineage>
        <taxon>Eukaryota</taxon>
        <taxon>Metazoa</taxon>
        <taxon>Ecdysozoa</taxon>
        <taxon>Arthropoda</taxon>
        <taxon>Crustacea</taxon>
        <taxon>Multicrustacea</taxon>
        <taxon>Hexanauplia</taxon>
        <taxon>Copepoda</taxon>
        <taxon>Siphonostomatoida</taxon>
        <taxon>Caligidae</taxon>
        <taxon>Lepeophtheirus</taxon>
    </lineage>
</organism>
<evidence type="ECO:0000256" key="1">
    <source>
        <dbReference type="ARBA" id="ARBA00006823"/>
    </source>
</evidence>
<dbReference type="GO" id="GO:0005829">
    <property type="term" value="C:cytosol"/>
    <property type="evidence" value="ECO:0007669"/>
    <property type="project" value="TreeGrafter"/>
</dbReference>
<dbReference type="Proteomes" id="UP000675881">
    <property type="component" value="Chromosome 4"/>
</dbReference>
<feature type="region of interest" description="Disordered" evidence="3">
    <location>
        <begin position="684"/>
        <end position="868"/>
    </location>
</feature>
<evidence type="ECO:0000256" key="2">
    <source>
        <dbReference type="ARBA" id="ARBA00014933"/>
    </source>
</evidence>
<dbReference type="SUPFAM" id="SSF48371">
    <property type="entry name" value="ARM repeat"/>
    <property type="match status" value="1"/>
</dbReference>
<dbReference type="GO" id="GO:0043248">
    <property type="term" value="P:proteasome assembly"/>
    <property type="evidence" value="ECO:0007669"/>
    <property type="project" value="InterPro"/>
</dbReference>
<evidence type="ECO:0000313" key="5">
    <source>
        <dbReference type="Proteomes" id="UP000675881"/>
    </source>
</evidence>
<sequence length="868" mass="97061">MSDSLDLEDIFSRLSVSEEERMDIMGSMGPLIRNLNGPDVGQRVENLDLNVMFMIMSSAITEDEITLACQTLRELLKYLKPSFILERYADSIQSGLSKMLIFKLRYYKTSILSLATSTIAHPNLSLAKETMKFLLMLSAEKQEIIFSPPIYPILMEILDDSTKSNVIYQLRVYDFFVKVSSMSQELLNRVVETGILNSLLKMAYSEDILVKLNGLELLGDLARTSQGYQFIVKDSGISSKLDELLDVDNALCDIVLPGILKFFGNLAYIDPNIVLLNHPKFINTLNCGLKFADSNNPTYRACIETLGIIAKTQDGRNAIDDKFNVVAILQPLTLDIRNGKSDVRAISMEIFADFVNSGSSVQRNWFMTLGENSTDNSAGQVLFQMIKLPFEELQGAAYSILWTISQYEWGVHVISECPGFIEYILNRESGNFKVIKERKCDVIANILKSSDSNNLVNIFGTPNVIKMKQYVRDGPFYIRTEIGFILIVKALIWSAMGIKSSKASVEISTTSKDAPNGTLNGGTTVIDEVITSSTEIETNKYEALDESKVELPVEEGNETLNESKSEEKKEKKKDKLMPKFSFRNNVSFLRKKKSMESSNKENRTKDSPEKKEEDNSSINSTPSKPQEAQKTEQLITDAASSPKVPEEAPKVVAEAVNKPQEPKQEEKVVESIKEATTIVKEEVKEAVVESPKKEEVAPVVQPKVEEVHKEPEESPVSKEEVKEEKVETLIPVAAEIRKPEESKEEKESEPVKEKEEQPPPKEEVNTTVSEEEKVESVVVAPTIPPPPVVVVEDSSKESSPSVELETKQEQEQEEDEEEMPPPPPEIPLIPPPSCIEEDIISPPEPIPTSEDKEVAIPSSELDLSKTEE</sequence>
<feature type="compositionally biased region" description="Basic and acidic residues" evidence="3">
    <location>
        <begin position="735"/>
        <end position="775"/>
    </location>
</feature>
<dbReference type="PANTHER" id="PTHR13554:SF10">
    <property type="entry name" value="26S PROTEASOME NON-ATPASE REGULATORY SUBUNIT 5"/>
    <property type="match status" value="1"/>
</dbReference>
<dbReference type="InterPro" id="IPR016024">
    <property type="entry name" value="ARM-type_fold"/>
</dbReference>
<dbReference type="Gene3D" id="1.25.10.10">
    <property type="entry name" value="Leucine-rich Repeat Variant"/>
    <property type="match status" value="1"/>
</dbReference>
<evidence type="ECO:0000313" key="4">
    <source>
        <dbReference type="EMBL" id="CAF2931408.1"/>
    </source>
</evidence>
<dbReference type="Pfam" id="PF10508">
    <property type="entry name" value="Proteasom_PSMB"/>
    <property type="match status" value="1"/>
</dbReference>
<name>A0A7R8H8Z5_LEPSM</name>
<feature type="compositionally biased region" description="Basic and acidic residues" evidence="3">
    <location>
        <begin position="594"/>
        <end position="614"/>
    </location>
</feature>
<feature type="compositionally biased region" description="Polar residues" evidence="3">
    <location>
        <begin position="616"/>
        <end position="634"/>
    </location>
</feature>
<dbReference type="EMBL" id="HG994583">
    <property type="protein sequence ID" value="CAF2931408.1"/>
    <property type="molecule type" value="Genomic_DNA"/>
</dbReference>
<dbReference type="AlphaFoldDB" id="A0A7R8H8Z5"/>
<feature type="region of interest" description="Disordered" evidence="3">
    <location>
        <begin position="547"/>
        <end position="669"/>
    </location>
</feature>
<proteinExistence type="inferred from homology"/>
<evidence type="ECO:0000256" key="3">
    <source>
        <dbReference type="SAM" id="MobiDB-lite"/>
    </source>
</evidence>
<dbReference type="InterPro" id="IPR011989">
    <property type="entry name" value="ARM-like"/>
</dbReference>
<feature type="compositionally biased region" description="Low complexity" evidence="3">
    <location>
        <begin position="789"/>
        <end position="803"/>
    </location>
</feature>
<feature type="compositionally biased region" description="Pro residues" evidence="3">
    <location>
        <begin position="820"/>
        <end position="833"/>
    </location>
</feature>
<gene>
    <name evidence="4" type="ORF">LSAA_8755</name>
</gene>